<keyword evidence="8" id="KW-0067">ATP-binding</keyword>
<reference evidence="13 14" key="1">
    <citation type="submission" date="2017-01" db="EMBL/GenBank/DDBJ databases">
        <authorList>
            <person name="Erauso G."/>
        </authorList>
    </citation>
    <scope>NUCLEOTIDE SEQUENCE [LARGE SCALE GENOMIC DNA]</scope>
    <source>
        <strain evidence="13">MESINF1</strain>
    </source>
</reference>
<dbReference type="InterPro" id="IPR014001">
    <property type="entry name" value="Helicase_ATP-bd"/>
</dbReference>
<evidence type="ECO:0000256" key="3">
    <source>
        <dbReference type="ARBA" id="ARBA00022722"/>
    </source>
</evidence>
<accession>A0A7Z7LEX7</accession>
<dbReference type="KEGG" id="minf:MESINF_1270"/>
<dbReference type="GO" id="GO:0003723">
    <property type="term" value="F:RNA binding"/>
    <property type="evidence" value="ECO:0007669"/>
    <property type="project" value="TreeGrafter"/>
</dbReference>
<keyword evidence="9" id="KW-0051">Antiviral defense</keyword>
<evidence type="ECO:0000259" key="11">
    <source>
        <dbReference type="PROSITE" id="PS51194"/>
    </source>
</evidence>
<dbReference type="PROSITE" id="PS51194">
    <property type="entry name" value="HELICASE_CTER"/>
    <property type="match status" value="1"/>
</dbReference>
<dbReference type="PROSITE" id="PS51192">
    <property type="entry name" value="HELICASE_ATP_BIND_1"/>
    <property type="match status" value="1"/>
</dbReference>
<dbReference type="GO" id="GO:0003724">
    <property type="term" value="F:RNA helicase activity"/>
    <property type="evidence" value="ECO:0007669"/>
    <property type="project" value="TreeGrafter"/>
</dbReference>
<dbReference type="InterPro" id="IPR001650">
    <property type="entry name" value="Helicase_C-like"/>
</dbReference>
<evidence type="ECO:0000256" key="1">
    <source>
        <dbReference type="ARBA" id="ARBA00006847"/>
    </source>
</evidence>
<keyword evidence="6" id="KW-0378">Hydrolase</keyword>
<dbReference type="CDD" id="cd09641">
    <property type="entry name" value="Cas3''_I"/>
    <property type="match status" value="1"/>
</dbReference>
<dbReference type="InterPro" id="IPR027417">
    <property type="entry name" value="P-loop_NTPase"/>
</dbReference>
<dbReference type="EMBL" id="LS974202">
    <property type="protein sequence ID" value="SSC12714.1"/>
    <property type="molecule type" value="Genomic_DNA"/>
</dbReference>
<dbReference type="InterPro" id="IPR006474">
    <property type="entry name" value="Helicase_Cas3_CRISPR-ass_core"/>
</dbReference>
<keyword evidence="14" id="KW-1185">Reference proteome</keyword>
<evidence type="ECO:0000259" key="10">
    <source>
        <dbReference type="PROSITE" id="PS51192"/>
    </source>
</evidence>
<organism evidence="13 14">
    <name type="scientific">Mesotoga infera</name>
    <dbReference type="NCBI Taxonomy" id="1236046"/>
    <lineage>
        <taxon>Bacteria</taxon>
        <taxon>Thermotogati</taxon>
        <taxon>Thermotogota</taxon>
        <taxon>Thermotogae</taxon>
        <taxon>Kosmotogales</taxon>
        <taxon>Kosmotogaceae</taxon>
        <taxon>Mesotoga</taxon>
    </lineage>
</organism>
<dbReference type="InterPro" id="IPR011545">
    <property type="entry name" value="DEAD/DEAH_box_helicase_dom"/>
</dbReference>
<evidence type="ECO:0000259" key="12">
    <source>
        <dbReference type="PROSITE" id="PS51643"/>
    </source>
</evidence>
<dbReference type="GO" id="GO:0051607">
    <property type="term" value="P:defense response to virus"/>
    <property type="evidence" value="ECO:0007669"/>
    <property type="project" value="UniProtKB-KW"/>
</dbReference>
<evidence type="ECO:0000256" key="7">
    <source>
        <dbReference type="ARBA" id="ARBA00022806"/>
    </source>
</evidence>
<dbReference type="InterPro" id="IPR050547">
    <property type="entry name" value="DEAD_box_RNA_helicases"/>
</dbReference>
<dbReference type="InterPro" id="IPR038257">
    <property type="entry name" value="CRISPR-assoc_Cas3_HD_sf"/>
</dbReference>
<dbReference type="Proteomes" id="UP000250796">
    <property type="component" value="Chromosome MESINF"/>
</dbReference>
<feature type="domain" description="Helicase ATP-binding" evidence="10">
    <location>
        <begin position="254"/>
        <end position="455"/>
    </location>
</feature>
<name>A0A7Z7LEX7_9BACT</name>
<dbReference type="PANTHER" id="PTHR47963:SF9">
    <property type="entry name" value="CRISPR-ASSOCIATED ENDONUCLEASE_HELICASE CAS3"/>
    <property type="match status" value="1"/>
</dbReference>
<feature type="domain" description="HD Cas3-type" evidence="12">
    <location>
        <begin position="5"/>
        <end position="207"/>
    </location>
</feature>
<keyword evidence="3" id="KW-0540">Nuclease</keyword>
<dbReference type="NCBIfam" id="TIGR01587">
    <property type="entry name" value="cas3_core"/>
    <property type="match status" value="1"/>
</dbReference>
<dbReference type="InterPro" id="IPR006483">
    <property type="entry name" value="CRISPR-assoc_Cas3_HD"/>
</dbReference>
<dbReference type="GO" id="GO:0016787">
    <property type="term" value="F:hydrolase activity"/>
    <property type="evidence" value="ECO:0007669"/>
    <property type="project" value="UniProtKB-KW"/>
</dbReference>
<protein>
    <submittedName>
        <fullName evidence="13">CRISPR-associated helicase Cas3/CRISPR-associated endonuclease Cas3-HD</fullName>
    </submittedName>
</protein>
<dbReference type="GO" id="GO:0046872">
    <property type="term" value="F:metal ion binding"/>
    <property type="evidence" value="ECO:0007669"/>
    <property type="project" value="UniProtKB-KW"/>
</dbReference>
<dbReference type="AlphaFoldDB" id="A0A7Z7LEX7"/>
<dbReference type="PANTHER" id="PTHR47963">
    <property type="entry name" value="DEAD-BOX ATP-DEPENDENT RNA HELICASE 47, MITOCHONDRIAL"/>
    <property type="match status" value="1"/>
</dbReference>
<comment type="similarity">
    <text evidence="1">In the N-terminal section; belongs to the CRISPR-associated nuclease Cas3-HD family.</text>
</comment>
<dbReference type="Pfam" id="PF00270">
    <property type="entry name" value="DEAD"/>
    <property type="match status" value="1"/>
</dbReference>
<dbReference type="InterPro" id="IPR054712">
    <property type="entry name" value="Cas3-like_dom"/>
</dbReference>
<dbReference type="NCBIfam" id="TIGR01596">
    <property type="entry name" value="cas3_HD"/>
    <property type="match status" value="1"/>
</dbReference>
<dbReference type="Gene3D" id="3.40.50.300">
    <property type="entry name" value="P-loop containing nucleotide triphosphate hydrolases"/>
    <property type="match status" value="2"/>
</dbReference>
<keyword evidence="5" id="KW-0547">Nucleotide-binding</keyword>
<comment type="similarity">
    <text evidence="2">In the central section; belongs to the CRISPR-associated helicase Cas3 family.</text>
</comment>
<proteinExistence type="inferred from homology"/>
<dbReference type="Gene3D" id="1.10.3210.30">
    <property type="match status" value="1"/>
</dbReference>
<evidence type="ECO:0000256" key="6">
    <source>
        <dbReference type="ARBA" id="ARBA00022801"/>
    </source>
</evidence>
<evidence type="ECO:0000313" key="14">
    <source>
        <dbReference type="Proteomes" id="UP000250796"/>
    </source>
</evidence>
<dbReference type="SUPFAM" id="SSF52540">
    <property type="entry name" value="P-loop containing nucleoside triphosphate hydrolases"/>
    <property type="match status" value="1"/>
</dbReference>
<gene>
    <name evidence="13" type="ORF">MESINF_1270</name>
</gene>
<keyword evidence="7" id="KW-0347">Helicase</keyword>
<dbReference type="SMART" id="SM00487">
    <property type="entry name" value="DEXDc"/>
    <property type="match status" value="1"/>
</dbReference>
<evidence type="ECO:0000256" key="8">
    <source>
        <dbReference type="ARBA" id="ARBA00022840"/>
    </source>
</evidence>
<dbReference type="GO" id="GO:0005524">
    <property type="term" value="F:ATP binding"/>
    <property type="evidence" value="ECO:0007669"/>
    <property type="project" value="UniProtKB-KW"/>
</dbReference>
<evidence type="ECO:0000256" key="4">
    <source>
        <dbReference type="ARBA" id="ARBA00022723"/>
    </source>
</evidence>
<feature type="domain" description="Helicase C-terminal" evidence="11">
    <location>
        <begin position="467"/>
        <end position="625"/>
    </location>
</feature>
<evidence type="ECO:0000256" key="2">
    <source>
        <dbReference type="ARBA" id="ARBA00009046"/>
    </source>
</evidence>
<dbReference type="PROSITE" id="PS51643">
    <property type="entry name" value="HD_CAS3"/>
    <property type="match status" value="1"/>
</dbReference>
<evidence type="ECO:0000256" key="5">
    <source>
        <dbReference type="ARBA" id="ARBA00022741"/>
    </source>
</evidence>
<evidence type="ECO:0000313" key="13">
    <source>
        <dbReference type="EMBL" id="SSC12714.1"/>
    </source>
</evidence>
<dbReference type="Pfam" id="PF22590">
    <property type="entry name" value="Cas3-like_C_2"/>
    <property type="match status" value="1"/>
</dbReference>
<dbReference type="GO" id="GO:0004519">
    <property type="term" value="F:endonuclease activity"/>
    <property type="evidence" value="ECO:0007669"/>
    <property type="project" value="UniProtKB-KW"/>
</dbReference>
<dbReference type="CDD" id="cd17930">
    <property type="entry name" value="DEXHc_cas3"/>
    <property type="match status" value="1"/>
</dbReference>
<dbReference type="SMART" id="SM00490">
    <property type="entry name" value="HELICc"/>
    <property type="match status" value="1"/>
</dbReference>
<sequence>MSTVRSHQERLLEHHTLGVLTLMAEEVEITSRFIDYENFFGITRSELNTLVKGISLFHDLGKASSYFQKHLSGMKVDNGLSQHAVIGSIALGHYLDGKIPDELGATILVAMTVVKHHHGKARPLESLIESFDDNQGEIEKIIGTLNNAYLDWMEKSIGERVNLDMPSLVPKIIKWKRNYRKFREKAGIRNYVLFEYLFSLLTWADRVDAAFNDNYNHERQHISPNIVDIFRTSEGFDEPNTDIDLLRNAFYEEAISNLEFTVGSIKGRTGIGKTLATLSLALKKRERTQKEKGYIPRILYCLPFLSIIDQTYETISKVLKTSGIIETSDILMQQHHLTDLSYSKQINGGETEDYDTYLADILLNSWDSEIVITTFVSIFHSMLTEKRNTRFFRLPGSIIILDEIQAVPPKYWKVISEVLEHLAKWGGTKIIFSSATIPQPFFVSSLPLVRREYSLDRYDVKYLGKMSMEEFKYSILEEAVSAAINKKKALMVVANTINCCKELYEYLKDSRNISDEKIHCLSSNLPPAVRKNVIKNIKRKKGFQVLVTTQLIEAGVDISFDYCIRDLGPLDSILQVAGRVNRSCEKKRGELLIVDLVKEDSGRSFSWIYNSTIIWATRDILSNLGASVDEPKIYELGDKYFTQLVNKGLENESLELLEALVNLDFDKISDFSLIEQIKGSVTIPVFLEINNDAKHFWKTYCEVLSEIPPKENKYQYLARKKQAIRNLAPYVVNLRVFYYPGAKTYALPDIQHGFSYVSSDDLKYYYDPKTGLKSDDGSLFL</sequence>
<keyword evidence="13" id="KW-0255">Endonuclease</keyword>
<keyword evidence="4" id="KW-0479">Metal-binding</keyword>
<dbReference type="Pfam" id="PF18019">
    <property type="entry name" value="Cas3_HD"/>
    <property type="match status" value="1"/>
</dbReference>
<evidence type="ECO:0000256" key="9">
    <source>
        <dbReference type="ARBA" id="ARBA00023118"/>
    </source>
</evidence>